<sequence length="166" mass="18982">MGEFRDEEERDLSYLLDILIESGIDDAKKWRLYDASDLLESDMCTDVFGKLEKKYNKLASWSSSERKLLFDLINSILVESLAPCLHPWVNSTHKVGPVWGLQGLAQKAWQILVRKRKELCRGNAEAKVLDPKWLDLEDDADGIGKQIGEMLQEELLDELVSEFILG</sequence>
<dbReference type="Proteomes" id="UP000287651">
    <property type="component" value="Unassembled WGS sequence"/>
</dbReference>
<protein>
    <recommendedName>
        <fullName evidence="1">DUF4378 domain-containing protein</fullName>
    </recommendedName>
</protein>
<dbReference type="Pfam" id="PF14309">
    <property type="entry name" value="DUF4378"/>
    <property type="match status" value="1"/>
</dbReference>
<evidence type="ECO:0000313" key="3">
    <source>
        <dbReference type="Proteomes" id="UP000287651"/>
    </source>
</evidence>
<comment type="caution">
    <text evidence="2">The sequence shown here is derived from an EMBL/GenBank/DDBJ whole genome shotgun (WGS) entry which is preliminary data.</text>
</comment>
<dbReference type="AlphaFoldDB" id="A0A427APX2"/>
<organism evidence="2 3">
    <name type="scientific">Ensete ventricosum</name>
    <name type="common">Abyssinian banana</name>
    <name type="synonym">Musa ensete</name>
    <dbReference type="NCBI Taxonomy" id="4639"/>
    <lineage>
        <taxon>Eukaryota</taxon>
        <taxon>Viridiplantae</taxon>
        <taxon>Streptophyta</taxon>
        <taxon>Embryophyta</taxon>
        <taxon>Tracheophyta</taxon>
        <taxon>Spermatophyta</taxon>
        <taxon>Magnoliopsida</taxon>
        <taxon>Liliopsida</taxon>
        <taxon>Zingiberales</taxon>
        <taxon>Musaceae</taxon>
        <taxon>Ensete</taxon>
    </lineage>
</organism>
<dbReference type="PANTHER" id="PTHR46836">
    <property type="entry name" value="AFADIN"/>
    <property type="match status" value="1"/>
</dbReference>
<dbReference type="InterPro" id="IPR025486">
    <property type="entry name" value="DUF4378"/>
</dbReference>
<name>A0A427APX2_ENSVE</name>
<dbReference type="PANTHER" id="PTHR46836:SF8">
    <property type="entry name" value="AFADIN"/>
    <property type="match status" value="1"/>
</dbReference>
<feature type="domain" description="DUF4378" evidence="1">
    <location>
        <begin position="11"/>
        <end position="158"/>
    </location>
</feature>
<reference evidence="2 3" key="1">
    <citation type="journal article" date="2014" name="Agronomy (Basel)">
        <title>A Draft Genome Sequence for Ensete ventricosum, the Drought-Tolerant Tree Against Hunger.</title>
        <authorList>
            <person name="Harrison J."/>
            <person name="Moore K.A."/>
            <person name="Paszkiewicz K."/>
            <person name="Jones T."/>
            <person name="Grant M."/>
            <person name="Ambacheew D."/>
            <person name="Muzemil S."/>
            <person name="Studholme D.J."/>
        </authorList>
    </citation>
    <scope>NUCLEOTIDE SEQUENCE [LARGE SCALE GENOMIC DNA]</scope>
</reference>
<gene>
    <name evidence="2" type="ORF">B296_00027339</name>
</gene>
<dbReference type="EMBL" id="AMZH03001722">
    <property type="protein sequence ID" value="RRT78255.1"/>
    <property type="molecule type" value="Genomic_DNA"/>
</dbReference>
<proteinExistence type="predicted"/>
<evidence type="ECO:0000259" key="1">
    <source>
        <dbReference type="Pfam" id="PF14309"/>
    </source>
</evidence>
<accession>A0A427APX2</accession>
<evidence type="ECO:0000313" key="2">
    <source>
        <dbReference type="EMBL" id="RRT78255.1"/>
    </source>
</evidence>